<evidence type="ECO:0000256" key="14">
    <source>
        <dbReference type="RuleBase" id="RU000544"/>
    </source>
</evidence>
<organism evidence="16 17">
    <name type="scientific">Flamingopox virus FGPVKD09</name>
    <dbReference type="NCBI Taxonomy" id="2059380"/>
    <lineage>
        <taxon>Viruses</taxon>
        <taxon>Varidnaviria</taxon>
        <taxon>Bamfordvirae</taxon>
        <taxon>Nucleocytoviricota</taxon>
        <taxon>Pokkesviricetes</taxon>
        <taxon>Chitovirales</taxon>
        <taxon>Poxviridae</taxon>
        <taxon>Chordopoxvirinae</taxon>
        <taxon>Avipoxvirus</taxon>
    </lineage>
</organism>
<feature type="binding site" evidence="13">
    <location>
        <position position="174"/>
    </location>
    <ligand>
        <name>substrate</name>
    </ligand>
</feature>
<feature type="binding site" evidence="13">
    <location>
        <begin position="166"/>
        <end position="169"/>
    </location>
    <ligand>
        <name>substrate</name>
    </ligand>
</feature>
<dbReference type="GO" id="GO:0046104">
    <property type="term" value="P:thymidine metabolic process"/>
    <property type="evidence" value="ECO:0007669"/>
    <property type="project" value="TreeGrafter"/>
</dbReference>
<accession>A0A2H4X298</accession>
<evidence type="ECO:0000256" key="7">
    <source>
        <dbReference type="ARBA" id="ARBA00022741"/>
    </source>
</evidence>
<comment type="catalytic activity">
    <reaction evidence="11 14">
        <text>thymidine + ATP = dTMP + ADP + H(+)</text>
        <dbReference type="Rhea" id="RHEA:19129"/>
        <dbReference type="ChEBI" id="CHEBI:15378"/>
        <dbReference type="ChEBI" id="CHEBI:17748"/>
        <dbReference type="ChEBI" id="CHEBI:30616"/>
        <dbReference type="ChEBI" id="CHEBI:63528"/>
        <dbReference type="ChEBI" id="CHEBI:456216"/>
        <dbReference type="EC" id="2.7.1.21"/>
    </reaction>
</comment>
<feature type="active site" description="Proton acceptor" evidence="12">
    <location>
        <position position="91"/>
    </location>
</feature>
<evidence type="ECO:0000256" key="9">
    <source>
        <dbReference type="ARBA" id="ARBA00022833"/>
    </source>
</evidence>
<keyword evidence="6" id="KW-0479">Metal-binding</keyword>
<gene>
    <name evidence="16" type="ORF">fgpv_087</name>
</gene>
<evidence type="ECO:0000256" key="6">
    <source>
        <dbReference type="ARBA" id="ARBA00022723"/>
    </source>
</evidence>
<comment type="similarity">
    <text evidence="1 15">Belongs to the thymidine kinase family.</text>
</comment>
<dbReference type="InterPro" id="IPR020633">
    <property type="entry name" value="Thymidine_kinase_CS"/>
</dbReference>
<proteinExistence type="inferred from homology"/>
<dbReference type="GO" id="GO:0004797">
    <property type="term" value="F:thymidine kinase activity"/>
    <property type="evidence" value="ECO:0007669"/>
    <property type="project" value="UniProtKB-EC"/>
</dbReference>
<evidence type="ECO:0000256" key="11">
    <source>
        <dbReference type="ARBA" id="ARBA00048254"/>
    </source>
</evidence>
<dbReference type="PIRSF" id="PIRSF035805">
    <property type="entry name" value="TK_cell"/>
    <property type="match status" value="1"/>
</dbReference>
<dbReference type="SUPFAM" id="SSF52540">
    <property type="entry name" value="P-loop containing nucleoside triphosphate hydrolases"/>
    <property type="match status" value="1"/>
</dbReference>
<dbReference type="SUPFAM" id="SSF57716">
    <property type="entry name" value="Glucocorticoid receptor-like (DNA-binding domain)"/>
    <property type="match status" value="1"/>
</dbReference>
<evidence type="ECO:0000256" key="13">
    <source>
        <dbReference type="PIRSR" id="PIRSR035805-2"/>
    </source>
</evidence>
<dbReference type="PANTHER" id="PTHR11441:SF0">
    <property type="entry name" value="THYMIDINE KINASE, CYTOSOLIC"/>
    <property type="match status" value="1"/>
</dbReference>
<dbReference type="Gene3D" id="3.40.50.300">
    <property type="entry name" value="P-loop containing nucleotide triphosphate hydrolases"/>
    <property type="match status" value="1"/>
</dbReference>
<dbReference type="EMBL" id="MF678796">
    <property type="protein sequence ID" value="AUD40189.1"/>
    <property type="molecule type" value="Genomic_DNA"/>
</dbReference>
<keyword evidence="7 14" id="KW-0547">Nucleotide-binding</keyword>
<reference evidence="16 17" key="1">
    <citation type="journal article" date="2017" name="BMC Genomics">
        <title>Comparative analysis of avian poxvirus genomes, including a novel poxvirus from lesser flamingos (Phoenicopterus minor), highlights the lack of conservation of the central region.</title>
        <authorList>
            <person name="Carulei O."/>
            <person name="Douglass N."/>
            <person name="Williamson A.L."/>
        </authorList>
    </citation>
    <scope>NUCLEOTIDE SEQUENCE [LARGE SCALE GENOMIC DNA]</scope>
    <source>
        <strain evidence="16">FGPVKD09</strain>
    </source>
</reference>
<evidence type="ECO:0000256" key="15">
    <source>
        <dbReference type="RuleBase" id="RU004165"/>
    </source>
</evidence>
<dbReference type="EC" id="2.7.1.21" evidence="2 14"/>
<evidence type="ECO:0000256" key="10">
    <source>
        <dbReference type="ARBA" id="ARBA00022840"/>
    </source>
</evidence>
<dbReference type="GO" id="GO:0071897">
    <property type="term" value="P:DNA biosynthetic process"/>
    <property type="evidence" value="ECO:0007669"/>
    <property type="project" value="UniProtKB-KW"/>
</dbReference>
<sequence length="185" mass="20936">MSSGSINVITGPMFSGKTSELVRRIKRFILSNFKCIIIKHCEDNRYRYNEDDINKVYTHDRLFMEAIASSNLSVLVPKILKDGIEVIGVDEGQFFLDIVEFSESMANLGKIVIIAALNGDFKRELFGNVYKLLPLAETVSSLTAICVKCYREASFSKRITESQEVMDIGGKDKYMAVCRKCFFSK</sequence>
<dbReference type="GO" id="GO:0005524">
    <property type="term" value="F:ATP binding"/>
    <property type="evidence" value="ECO:0007669"/>
    <property type="project" value="UniProtKB-KW"/>
</dbReference>
<evidence type="ECO:0000313" key="17">
    <source>
        <dbReference type="Proteomes" id="UP000235762"/>
    </source>
</evidence>
<evidence type="ECO:0000256" key="4">
    <source>
        <dbReference type="ARBA" id="ARBA00022634"/>
    </source>
</evidence>
<keyword evidence="9" id="KW-0862">Zinc</keyword>
<evidence type="ECO:0000256" key="3">
    <source>
        <dbReference type="ARBA" id="ARBA00020079"/>
    </source>
</evidence>
<dbReference type="Proteomes" id="UP000235762">
    <property type="component" value="Segment"/>
</dbReference>
<dbReference type="PANTHER" id="PTHR11441">
    <property type="entry name" value="THYMIDINE KINASE"/>
    <property type="match status" value="1"/>
</dbReference>
<protein>
    <recommendedName>
        <fullName evidence="3 14">Thymidine kinase</fullName>
        <ecNumber evidence="2 14">2.7.1.21</ecNumber>
    </recommendedName>
</protein>
<dbReference type="InterPro" id="IPR027417">
    <property type="entry name" value="P-loop_NTPase"/>
</dbReference>
<keyword evidence="17" id="KW-1185">Reference proteome</keyword>
<evidence type="ECO:0000313" key="16">
    <source>
        <dbReference type="EMBL" id="AUD40189.1"/>
    </source>
</evidence>
<keyword evidence="5 14" id="KW-0808">Transferase</keyword>
<dbReference type="FunFam" id="3.40.50.300:FF:001270">
    <property type="entry name" value="Thymidine kinase"/>
    <property type="match status" value="1"/>
</dbReference>
<dbReference type="Gene3D" id="3.30.60.20">
    <property type="match status" value="1"/>
</dbReference>
<name>A0A2H4X298_9POXV</name>
<dbReference type="GO" id="GO:0046872">
    <property type="term" value="F:metal ion binding"/>
    <property type="evidence" value="ECO:0007669"/>
    <property type="project" value="UniProtKB-KW"/>
</dbReference>
<dbReference type="PROSITE" id="PS00603">
    <property type="entry name" value="TK_CELLULAR_TYPE"/>
    <property type="match status" value="1"/>
</dbReference>
<keyword evidence="10 14" id="KW-0067">ATP-binding</keyword>
<evidence type="ECO:0000256" key="12">
    <source>
        <dbReference type="PIRSR" id="PIRSR035805-1"/>
    </source>
</evidence>
<keyword evidence="4 14" id="KW-0237">DNA synthesis</keyword>
<keyword evidence="8 14" id="KW-0418">Kinase</keyword>
<dbReference type="GO" id="GO:0042802">
    <property type="term" value="F:identical protein binding"/>
    <property type="evidence" value="ECO:0007669"/>
    <property type="project" value="UniProtKB-ARBA"/>
</dbReference>
<dbReference type="InterPro" id="IPR001267">
    <property type="entry name" value="Thymidine_kinase"/>
</dbReference>
<dbReference type="Pfam" id="PF00265">
    <property type="entry name" value="TK"/>
    <property type="match status" value="1"/>
</dbReference>
<evidence type="ECO:0000256" key="5">
    <source>
        <dbReference type="ARBA" id="ARBA00022679"/>
    </source>
</evidence>
<evidence type="ECO:0000256" key="2">
    <source>
        <dbReference type="ARBA" id="ARBA00012118"/>
    </source>
</evidence>
<evidence type="ECO:0000256" key="8">
    <source>
        <dbReference type="ARBA" id="ARBA00022777"/>
    </source>
</evidence>
<evidence type="ECO:0000256" key="1">
    <source>
        <dbReference type="ARBA" id="ARBA00007587"/>
    </source>
</evidence>